<feature type="region of interest" description="Disordered" evidence="1">
    <location>
        <begin position="38"/>
        <end position="58"/>
    </location>
</feature>
<accession>A0A0E0MD02</accession>
<dbReference type="AlphaFoldDB" id="A0A0E0MD02"/>
<proteinExistence type="predicted"/>
<feature type="region of interest" description="Disordered" evidence="1">
    <location>
        <begin position="1"/>
        <end position="20"/>
    </location>
</feature>
<dbReference type="EnsemblPlants" id="OPUNC11G04320.1">
    <property type="protein sequence ID" value="OPUNC11G04320.1"/>
    <property type="gene ID" value="OPUNC11G04320"/>
</dbReference>
<dbReference type="Gramene" id="OPUNC11G04320.1">
    <property type="protein sequence ID" value="OPUNC11G04320.1"/>
    <property type="gene ID" value="OPUNC11G04320"/>
</dbReference>
<dbReference type="HOGENOM" id="CLU_019112_4_0_1"/>
<evidence type="ECO:0000256" key="1">
    <source>
        <dbReference type="SAM" id="MobiDB-lite"/>
    </source>
</evidence>
<feature type="domain" description="DUF1618" evidence="2">
    <location>
        <begin position="204"/>
        <end position="321"/>
    </location>
</feature>
<name>A0A0E0MD02_ORYPU</name>
<reference evidence="3" key="1">
    <citation type="submission" date="2015-04" db="UniProtKB">
        <authorList>
            <consortium name="EnsemblPlants"/>
        </authorList>
    </citation>
    <scope>IDENTIFICATION</scope>
</reference>
<dbReference type="OMA" id="HAYTIET"/>
<feature type="compositionally biased region" description="Basic and acidic residues" evidence="1">
    <location>
        <begin position="38"/>
        <end position="50"/>
    </location>
</feature>
<keyword evidence="4" id="KW-1185">Reference proteome</keyword>
<evidence type="ECO:0000259" key="2">
    <source>
        <dbReference type="Pfam" id="PF07762"/>
    </source>
</evidence>
<dbReference type="PANTHER" id="PTHR33074:SF76">
    <property type="entry name" value="OS11G0569701 PROTEIN"/>
    <property type="match status" value="1"/>
</dbReference>
<sequence>MDRSAHQIKRRCLTPPSVPSAAGGGYPPWVILRHSGEHEGEVREEKDLTPDAKTAASSHTSTGFHITVSFSLAAPPATSLMWASAAAGDRSWARPPSLTMLPPSPEKHIVFSDAIGILRRGEDDLVVAELTVEMHATWLKEAKLLVFRSGEWSVKRTPISHGSGSSSIGCILYEPWKTDMVVPVGDRLLCYVDLHHGVIIFSDPPVKIFQDEDDPRGCPNVSRTVGAVTGAGAALKFVDISSRCCCGSVNEYTTCHRSSRAFVIRTWTLRIDHHHHDHDDMAWEIDAMIDATELWSLDAFAGLSFVRPEYPIVSMDDPHIIGVEFTGENQTGGRTYHYRISYRIMVDTWRKTIRSVPPFLQRPRYGTETFLSSFSSYFNPDQIKVATMAAALHRRRPKSVPPLSHRHRSPVAVATFEFEPRTNGIITWYSSDELKISSGAPDEFEGRLAVDDDQ</sequence>
<dbReference type="Proteomes" id="UP000026962">
    <property type="component" value="Chromosome 11"/>
</dbReference>
<reference evidence="3" key="2">
    <citation type="submission" date="2018-05" db="EMBL/GenBank/DDBJ databases">
        <title>OpunRS2 (Oryza punctata Reference Sequence Version 2).</title>
        <authorList>
            <person name="Zhang J."/>
            <person name="Kudrna D."/>
            <person name="Lee S."/>
            <person name="Talag J."/>
            <person name="Welchert J."/>
            <person name="Wing R.A."/>
        </authorList>
    </citation>
    <scope>NUCLEOTIDE SEQUENCE [LARGE SCALE GENOMIC DNA]</scope>
</reference>
<protein>
    <recommendedName>
        <fullName evidence="2">DUF1618 domain-containing protein</fullName>
    </recommendedName>
</protein>
<evidence type="ECO:0000313" key="4">
    <source>
        <dbReference type="Proteomes" id="UP000026962"/>
    </source>
</evidence>
<dbReference type="PANTHER" id="PTHR33074">
    <property type="entry name" value="EXPRESSED PROTEIN-RELATED"/>
    <property type="match status" value="1"/>
</dbReference>
<organism evidence="3">
    <name type="scientific">Oryza punctata</name>
    <name type="common">Red rice</name>
    <dbReference type="NCBI Taxonomy" id="4537"/>
    <lineage>
        <taxon>Eukaryota</taxon>
        <taxon>Viridiplantae</taxon>
        <taxon>Streptophyta</taxon>
        <taxon>Embryophyta</taxon>
        <taxon>Tracheophyta</taxon>
        <taxon>Spermatophyta</taxon>
        <taxon>Magnoliopsida</taxon>
        <taxon>Liliopsida</taxon>
        <taxon>Poales</taxon>
        <taxon>Poaceae</taxon>
        <taxon>BOP clade</taxon>
        <taxon>Oryzoideae</taxon>
        <taxon>Oryzeae</taxon>
        <taxon>Oryzinae</taxon>
        <taxon>Oryza</taxon>
    </lineage>
</organism>
<evidence type="ECO:0000313" key="3">
    <source>
        <dbReference type="EnsemblPlants" id="OPUNC11G04320.1"/>
    </source>
</evidence>
<feature type="compositionally biased region" description="Basic residues" evidence="1">
    <location>
        <begin position="1"/>
        <end position="12"/>
    </location>
</feature>
<dbReference type="InterPro" id="IPR011676">
    <property type="entry name" value="DUF1618"/>
</dbReference>
<dbReference type="Pfam" id="PF07762">
    <property type="entry name" value="DUF1618"/>
    <property type="match status" value="1"/>
</dbReference>